<feature type="region of interest" description="Disordered" evidence="1">
    <location>
        <begin position="1"/>
        <end position="130"/>
    </location>
</feature>
<dbReference type="EMBL" id="SUMD01000014">
    <property type="protein sequence ID" value="TJZ74128.1"/>
    <property type="molecule type" value="Genomic_DNA"/>
</dbReference>
<evidence type="ECO:0000313" key="4">
    <source>
        <dbReference type="Proteomes" id="UP000305109"/>
    </source>
</evidence>
<proteinExistence type="predicted"/>
<feature type="transmembrane region" description="Helical" evidence="2">
    <location>
        <begin position="321"/>
        <end position="340"/>
    </location>
</feature>
<evidence type="ECO:0008006" key="5">
    <source>
        <dbReference type="Google" id="ProtNLM"/>
    </source>
</evidence>
<sequence>MSENPPTGRPGNEGTPDNPIPPQNPPAGGYPPPPGYPQPGATPPPGGYPPPPGGYPPPPGYPQQGAPQPGYPQQGAPQPGGYPPPPGYQQGGTPNMPGGYPPPPGYGAGEGGYPPPPGYGADAFSAPGFGGPGGTPQLTVGDALGYSWNKFKANAGIWIGIVLIAAVIEVVLSLIFNTGNTSGDFSSAFTVWGIFGTIVTTVVGYLIQAAMIRGALHEVDGNKPAIGSFFQFNNVGAIILASVIVGVLSAIGFVLLIIPGLIIVFLTWWTLQFVIDQNQDAITAIKSSFSAISQNVGALLLLALALVGINIVGALLCGLGLLVTIPLTVIASTYAYRVVVRGPIAP</sequence>
<accession>A0ABY2RE35</accession>
<evidence type="ECO:0000256" key="1">
    <source>
        <dbReference type="SAM" id="MobiDB-lite"/>
    </source>
</evidence>
<comment type="caution">
    <text evidence="3">The sequence shown here is derived from an EMBL/GenBank/DDBJ whole genome shotgun (WGS) entry which is preliminary data.</text>
</comment>
<evidence type="ECO:0000313" key="3">
    <source>
        <dbReference type="EMBL" id="TJZ74128.1"/>
    </source>
</evidence>
<feature type="transmembrane region" description="Helical" evidence="2">
    <location>
        <begin position="253"/>
        <end position="275"/>
    </location>
</feature>
<feature type="transmembrane region" description="Helical" evidence="2">
    <location>
        <begin position="155"/>
        <end position="176"/>
    </location>
</feature>
<keyword evidence="4" id="KW-1185">Reference proteome</keyword>
<dbReference type="PANTHER" id="PTHR40076:SF1">
    <property type="entry name" value="MEMBRANE PROTEIN"/>
    <property type="match status" value="1"/>
</dbReference>
<dbReference type="InterPro" id="IPR010380">
    <property type="entry name" value="DUF975"/>
</dbReference>
<evidence type="ECO:0000256" key="2">
    <source>
        <dbReference type="SAM" id="Phobius"/>
    </source>
</evidence>
<keyword evidence="2" id="KW-0812">Transmembrane</keyword>
<name>A0ABY2RE35_9NOCA</name>
<dbReference type="PANTHER" id="PTHR40076">
    <property type="entry name" value="MEMBRANE PROTEIN-RELATED"/>
    <property type="match status" value="1"/>
</dbReference>
<reference evidence="3 4" key="1">
    <citation type="submission" date="2019-04" db="EMBL/GenBank/DDBJ databases">
        <title>Rhodococcus oryzae sp. nov., a novel actinomycete isolated from rhizosphere soil of rice (Oryza sativa L.).</title>
        <authorList>
            <person name="Li C."/>
        </authorList>
    </citation>
    <scope>NUCLEOTIDE SEQUENCE [LARGE SCALE GENOMIC DNA]</scope>
    <source>
        <strain evidence="3 4">NEAU-CX67</strain>
    </source>
</reference>
<organism evidence="3 4">
    <name type="scientific">Rhodococcus oryzae</name>
    <dbReference type="NCBI Taxonomy" id="2571143"/>
    <lineage>
        <taxon>Bacteria</taxon>
        <taxon>Bacillati</taxon>
        <taxon>Actinomycetota</taxon>
        <taxon>Actinomycetes</taxon>
        <taxon>Mycobacteriales</taxon>
        <taxon>Nocardiaceae</taxon>
        <taxon>Rhodococcus</taxon>
    </lineage>
</organism>
<gene>
    <name evidence="3" type="ORF">FCG67_22655</name>
</gene>
<feature type="compositionally biased region" description="Low complexity" evidence="1">
    <location>
        <begin position="62"/>
        <end position="79"/>
    </location>
</feature>
<feature type="transmembrane region" description="Helical" evidence="2">
    <location>
        <begin position="296"/>
        <end position="315"/>
    </location>
</feature>
<keyword evidence="2" id="KW-1133">Transmembrane helix</keyword>
<feature type="transmembrane region" description="Helical" evidence="2">
    <location>
        <begin position="228"/>
        <end position="247"/>
    </location>
</feature>
<protein>
    <recommendedName>
        <fullName evidence="5">DUF975 family protein</fullName>
    </recommendedName>
</protein>
<feature type="transmembrane region" description="Helical" evidence="2">
    <location>
        <begin position="188"/>
        <end position="207"/>
    </location>
</feature>
<dbReference type="Proteomes" id="UP000305109">
    <property type="component" value="Unassembled WGS sequence"/>
</dbReference>
<keyword evidence="2" id="KW-0472">Membrane</keyword>
<feature type="compositionally biased region" description="Pro residues" evidence="1">
    <location>
        <begin position="18"/>
        <end position="61"/>
    </location>
</feature>
<dbReference type="RefSeq" id="WP_136911868.1">
    <property type="nucleotide sequence ID" value="NZ_SUMD01000014.1"/>
</dbReference>